<accession>A0A9D2MLY9</accession>
<dbReference type="InterPro" id="IPR025711">
    <property type="entry name" value="PepSY"/>
</dbReference>
<feature type="domain" description="PepSY" evidence="3">
    <location>
        <begin position="290"/>
        <end position="329"/>
    </location>
</feature>
<dbReference type="Gene3D" id="3.10.450.40">
    <property type="match status" value="2"/>
</dbReference>
<comment type="caution">
    <text evidence="5">The sequence shown here is derived from an EMBL/GenBank/DDBJ whole genome shotgun (WGS) entry which is preliminary data.</text>
</comment>
<gene>
    <name evidence="5" type="ORF">H9712_04915</name>
</gene>
<evidence type="ECO:0000313" key="5">
    <source>
        <dbReference type="EMBL" id="HJB80304.1"/>
    </source>
</evidence>
<evidence type="ECO:0000256" key="1">
    <source>
        <dbReference type="SAM" id="MobiDB-lite"/>
    </source>
</evidence>
<sequence>MNDQELERKLHTALKHAAPDNVEAVLARLGPQNGKIIPISAPKRRKRILPWLAAACLVLAIGSGVFGMRYQQANAVASVVSLDVNPCVLLKVNQAEKVLSVTPVNEDASQILDGMDLTGTDLNVAVNAIIGSLLKHGYVDELANSVLVSVEDDDLARGAALEEKLTGEISQVLESASINGAILSQSFATDEALQQKAEEYGISQGKAALIQTLVDSSSHLTFESLAGLSINELNLLANSEAATDLTGSSNEQDTIRSTGTASQSGYVGVDAATQTALTHAGLQQSQLSYLEADYDYEDGRMIYEVEFGAAGVEYEYDIDAATGAIIKSEREGQTVQPPEQGQTQGGVSGSISSQQARDIALADAGVALSQAAELDVELEQDDGCYKVEFKSGGYEYEYEIGLTDGRILSRERDD</sequence>
<feature type="domain" description="Anti-sigma factor RsgI-like middle" evidence="4">
    <location>
        <begin position="78"/>
        <end position="211"/>
    </location>
</feature>
<feature type="domain" description="PepSY" evidence="3">
    <location>
        <begin position="351"/>
        <end position="411"/>
    </location>
</feature>
<proteinExistence type="predicted"/>
<keyword evidence="2" id="KW-1133">Transmembrane helix</keyword>
<name>A0A9D2MLY9_9FIRM</name>
<evidence type="ECO:0000259" key="3">
    <source>
        <dbReference type="Pfam" id="PF03413"/>
    </source>
</evidence>
<protein>
    <submittedName>
        <fullName evidence="5">PepSY domain-containing protein</fullName>
    </submittedName>
</protein>
<reference evidence="5" key="2">
    <citation type="submission" date="2021-04" db="EMBL/GenBank/DDBJ databases">
        <authorList>
            <person name="Gilroy R."/>
        </authorList>
    </citation>
    <scope>NUCLEOTIDE SEQUENCE</scope>
    <source>
        <strain evidence="5">CHK192-8294</strain>
    </source>
</reference>
<dbReference type="Pfam" id="PF03413">
    <property type="entry name" value="PepSY"/>
    <property type="match status" value="2"/>
</dbReference>
<evidence type="ECO:0000313" key="6">
    <source>
        <dbReference type="Proteomes" id="UP000823921"/>
    </source>
</evidence>
<dbReference type="EMBL" id="DWXO01000050">
    <property type="protein sequence ID" value="HJB80304.1"/>
    <property type="molecule type" value="Genomic_DNA"/>
</dbReference>
<feature type="region of interest" description="Disordered" evidence="1">
    <location>
        <begin position="330"/>
        <end position="350"/>
    </location>
</feature>
<dbReference type="Pfam" id="PF23750">
    <property type="entry name" value="RsgI_M"/>
    <property type="match status" value="1"/>
</dbReference>
<dbReference type="Proteomes" id="UP000823921">
    <property type="component" value="Unassembled WGS sequence"/>
</dbReference>
<organism evidence="5 6">
    <name type="scientific">Candidatus Flavonifractor intestinigallinarum</name>
    <dbReference type="NCBI Taxonomy" id="2838586"/>
    <lineage>
        <taxon>Bacteria</taxon>
        <taxon>Bacillati</taxon>
        <taxon>Bacillota</taxon>
        <taxon>Clostridia</taxon>
        <taxon>Eubacteriales</taxon>
        <taxon>Oscillospiraceae</taxon>
        <taxon>Flavonifractor</taxon>
    </lineage>
</organism>
<reference evidence="5" key="1">
    <citation type="journal article" date="2021" name="PeerJ">
        <title>Extensive microbial diversity within the chicken gut microbiome revealed by metagenomics and culture.</title>
        <authorList>
            <person name="Gilroy R."/>
            <person name="Ravi A."/>
            <person name="Getino M."/>
            <person name="Pursley I."/>
            <person name="Horton D.L."/>
            <person name="Alikhan N.F."/>
            <person name="Baker D."/>
            <person name="Gharbi K."/>
            <person name="Hall N."/>
            <person name="Watson M."/>
            <person name="Adriaenssens E.M."/>
            <person name="Foster-Nyarko E."/>
            <person name="Jarju S."/>
            <person name="Secka A."/>
            <person name="Antonio M."/>
            <person name="Oren A."/>
            <person name="Chaudhuri R.R."/>
            <person name="La Ragione R."/>
            <person name="Hildebrand F."/>
            <person name="Pallen M.J."/>
        </authorList>
    </citation>
    <scope>NUCLEOTIDE SEQUENCE</scope>
    <source>
        <strain evidence="5">CHK192-8294</strain>
    </source>
</reference>
<evidence type="ECO:0000256" key="2">
    <source>
        <dbReference type="SAM" id="Phobius"/>
    </source>
</evidence>
<dbReference type="AlphaFoldDB" id="A0A9D2MLY9"/>
<feature type="transmembrane region" description="Helical" evidence="2">
    <location>
        <begin position="48"/>
        <end position="68"/>
    </location>
</feature>
<evidence type="ECO:0000259" key="4">
    <source>
        <dbReference type="Pfam" id="PF23750"/>
    </source>
</evidence>
<dbReference type="InterPro" id="IPR055431">
    <property type="entry name" value="RsgI_M"/>
</dbReference>
<keyword evidence="2" id="KW-0472">Membrane</keyword>
<keyword evidence="2" id="KW-0812">Transmembrane</keyword>